<protein>
    <submittedName>
        <fullName evidence="2">Uncharacterized protein LOC102804591</fullName>
    </submittedName>
</protein>
<sequence length="218" mass="25688">MTIPRLELKAATLSVKQNKLIQRDMEMKVDETFYWTDSMTVLRYINNEHTRYHTFVANRVALIRDGSVPEQWSYVNTKDSPANECSLGQSIDDFLNNSRWIYGPRFIWESQERWPQTNPDTRLPEDDQEVKTRVKVNTVTLLITNPIAELIQHYSNWFQLRKAVAWLLKFKKMLKIRCENKHQAVGLIKQNVDSVLTVQDMCDAELAIIKFEQHRVFA</sequence>
<dbReference type="Pfam" id="PF05380">
    <property type="entry name" value="Peptidase_A17"/>
    <property type="match status" value="1"/>
</dbReference>
<dbReference type="PANTHER" id="PTHR47331">
    <property type="entry name" value="PHD-TYPE DOMAIN-CONTAINING PROTEIN"/>
    <property type="match status" value="1"/>
</dbReference>
<evidence type="ECO:0000313" key="1">
    <source>
        <dbReference type="Proteomes" id="UP000694865"/>
    </source>
</evidence>
<proteinExistence type="predicted"/>
<gene>
    <name evidence="2" type="primary">LOC102804591</name>
</gene>
<reference evidence="2" key="1">
    <citation type="submission" date="2025-08" db="UniProtKB">
        <authorList>
            <consortium name="RefSeq"/>
        </authorList>
    </citation>
    <scope>IDENTIFICATION</scope>
    <source>
        <tissue evidence="2">Testes</tissue>
    </source>
</reference>
<dbReference type="PANTHER" id="PTHR47331:SF1">
    <property type="entry name" value="GAG-LIKE PROTEIN"/>
    <property type="match status" value="1"/>
</dbReference>
<keyword evidence="1" id="KW-1185">Reference proteome</keyword>
<organism evidence="1 2">
    <name type="scientific">Saccoglossus kowalevskii</name>
    <name type="common">Acorn worm</name>
    <dbReference type="NCBI Taxonomy" id="10224"/>
    <lineage>
        <taxon>Eukaryota</taxon>
        <taxon>Metazoa</taxon>
        <taxon>Hemichordata</taxon>
        <taxon>Enteropneusta</taxon>
        <taxon>Harrimaniidae</taxon>
        <taxon>Saccoglossus</taxon>
    </lineage>
</organism>
<name>A0ABM0MD76_SACKO</name>
<dbReference type="InterPro" id="IPR008042">
    <property type="entry name" value="Retrotrans_Pao"/>
</dbReference>
<dbReference type="RefSeq" id="XP_006817967.1">
    <property type="nucleotide sequence ID" value="XM_006817904.1"/>
</dbReference>
<dbReference type="Proteomes" id="UP000694865">
    <property type="component" value="Unplaced"/>
</dbReference>
<evidence type="ECO:0000313" key="2">
    <source>
        <dbReference type="RefSeq" id="XP_006817967.1"/>
    </source>
</evidence>
<accession>A0ABM0MD76</accession>
<dbReference type="GeneID" id="102804591"/>